<feature type="non-terminal residue" evidence="2">
    <location>
        <position position="1"/>
    </location>
</feature>
<evidence type="ECO:0000313" key="3">
    <source>
        <dbReference type="Proteomes" id="UP001059596"/>
    </source>
</evidence>
<dbReference type="Proteomes" id="UP001059596">
    <property type="component" value="Chromosome 3R"/>
</dbReference>
<name>A0A9P9YYE5_9MUSC</name>
<dbReference type="CDD" id="cd00170">
    <property type="entry name" value="SEC14"/>
    <property type="match status" value="2"/>
</dbReference>
<evidence type="ECO:0000313" key="2">
    <source>
        <dbReference type="EMBL" id="KAI8045133.1"/>
    </source>
</evidence>
<sequence length="476" mass="55564">EVNETPDRIQQDIIILRVWIRQQPHLRARTDVDFLIAFLRRCRYSLEETKRRIDRYFTHYNLFPEIMNNRCVIALENDHASLAGICEIIDLEGVNSDKMRRFDRVLFRRWWNWLYNCSPLKVKEMYIINMPKDIQGTVMFLYNVLSMQVNYPIRVLKNSEELIEHIGKDSLPEEYGGTNGHLGECVAYMEDLLNSYRGYFEQDVNYGTIEELRPGEIATYEADECNEEQAQRAANVSTIQTWIGKSPHLKAPTDEQLILAFLRRCRFSQEETKRRIDNYYSLRSVFPEVLGSRQVDEALLTQLQRGIHGPRVIISQFRNIDAKKSNPREAFKLVFIMLELLALECDNASISGVVWVADARDVTMEQMLQYDPFLLKKAFALVDQCIPLRFFAVHKKSEDLYQHLPRDAMTIEYGGTNGYQAEAVDYWRQKLQDNKEYLAKDAQYGTNERLRVGLSSAWANGELDGMSGSFRKLDLD</sequence>
<keyword evidence="3" id="KW-1185">Reference proteome</keyword>
<dbReference type="InterPro" id="IPR011074">
    <property type="entry name" value="CRAL/TRIO_N_dom"/>
</dbReference>
<dbReference type="EMBL" id="JAMKOV010000001">
    <property type="protein sequence ID" value="KAI8045133.1"/>
    <property type="molecule type" value="Genomic_DNA"/>
</dbReference>
<dbReference type="PROSITE" id="PS50191">
    <property type="entry name" value="CRAL_TRIO"/>
    <property type="match status" value="1"/>
</dbReference>
<dbReference type="PANTHER" id="PTHR10174:SF216">
    <property type="entry name" value="CRAL-TRIO DOMAIN-CONTAINING PROTEIN-RELATED"/>
    <property type="match status" value="1"/>
</dbReference>
<dbReference type="InterPro" id="IPR001251">
    <property type="entry name" value="CRAL-TRIO_dom"/>
</dbReference>
<dbReference type="GO" id="GO:1902936">
    <property type="term" value="F:phosphatidylinositol bisphosphate binding"/>
    <property type="evidence" value="ECO:0007669"/>
    <property type="project" value="TreeGrafter"/>
</dbReference>
<dbReference type="Pfam" id="PF00650">
    <property type="entry name" value="CRAL_TRIO"/>
    <property type="match status" value="2"/>
</dbReference>
<comment type="caution">
    <text evidence="2">The sequence shown here is derived from an EMBL/GenBank/DDBJ whole genome shotgun (WGS) entry which is preliminary data.</text>
</comment>
<dbReference type="SUPFAM" id="SSF46938">
    <property type="entry name" value="CRAL/TRIO N-terminal domain"/>
    <property type="match status" value="2"/>
</dbReference>
<proteinExistence type="predicted"/>
<accession>A0A9P9YYE5</accession>
<evidence type="ECO:0000259" key="1">
    <source>
        <dbReference type="PROSITE" id="PS50191"/>
    </source>
</evidence>
<dbReference type="SMART" id="SM01100">
    <property type="entry name" value="CRAL_TRIO_N"/>
    <property type="match status" value="2"/>
</dbReference>
<dbReference type="PANTHER" id="PTHR10174">
    <property type="entry name" value="ALPHA-TOCOPHEROL TRANSFER PROTEIN-RELATED"/>
    <property type="match status" value="1"/>
</dbReference>
<dbReference type="Gene3D" id="3.40.525.10">
    <property type="entry name" value="CRAL-TRIO lipid binding domain"/>
    <property type="match status" value="2"/>
</dbReference>
<dbReference type="Gene3D" id="1.10.8.20">
    <property type="entry name" value="N-terminal domain of phosphatidylinositol transfer protein sec14p"/>
    <property type="match status" value="2"/>
</dbReference>
<organism evidence="2 3">
    <name type="scientific">Drosophila gunungcola</name>
    <name type="common">fruit fly</name>
    <dbReference type="NCBI Taxonomy" id="103775"/>
    <lineage>
        <taxon>Eukaryota</taxon>
        <taxon>Metazoa</taxon>
        <taxon>Ecdysozoa</taxon>
        <taxon>Arthropoda</taxon>
        <taxon>Hexapoda</taxon>
        <taxon>Insecta</taxon>
        <taxon>Pterygota</taxon>
        <taxon>Neoptera</taxon>
        <taxon>Endopterygota</taxon>
        <taxon>Diptera</taxon>
        <taxon>Brachycera</taxon>
        <taxon>Muscomorpha</taxon>
        <taxon>Ephydroidea</taxon>
        <taxon>Drosophilidae</taxon>
        <taxon>Drosophila</taxon>
        <taxon>Sophophora</taxon>
    </lineage>
</organism>
<gene>
    <name evidence="2" type="ORF">M5D96_001312</name>
</gene>
<dbReference type="InterPro" id="IPR036273">
    <property type="entry name" value="CRAL/TRIO_N_dom_sf"/>
</dbReference>
<feature type="domain" description="CRAL-TRIO" evidence="1">
    <location>
        <begin position="1"/>
        <end position="183"/>
    </location>
</feature>
<dbReference type="Gene3D" id="1.20.5.1200">
    <property type="entry name" value="Alpha-tocopherol transfer"/>
    <property type="match status" value="1"/>
</dbReference>
<dbReference type="GO" id="GO:0016020">
    <property type="term" value="C:membrane"/>
    <property type="evidence" value="ECO:0007669"/>
    <property type="project" value="TreeGrafter"/>
</dbReference>
<dbReference type="AlphaFoldDB" id="A0A9P9YYE5"/>
<protein>
    <recommendedName>
        <fullName evidence="1">CRAL-TRIO domain-containing protein</fullName>
    </recommendedName>
</protein>
<dbReference type="SUPFAM" id="SSF52087">
    <property type="entry name" value="CRAL/TRIO domain"/>
    <property type="match status" value="2"/>
</dbReference>
<dbReference type="InterPro" id="IPR036865">
    <property type="entry name" value="CRAL-TRIO_dom_sf"/>
</dbReference>
<reference evidence="2" key="1">
    <citation type="journal article" date="2023" name="Genome Biol. Evol.">
        <title>Long-read-based Genome Assembly of Drosophila gunungcola Reveals Fewer Chemosensory Genes in Flower-breeding Species.</title>
        <authorList>
            <person name="Negi A."/>
            <person name="Liao B.Y."/>
            <person name="Yeh S.D."/>
        </authorList>
    </citation>
    <scope>NUCLEOTIDE SEQUENCE</scope>
    <source>
        <strain evidence="2">Sukarami</strain>
    </source>
</reference>